<dbReference type="RefSeq" id="WP_188573087.1">
    <property type="nucleotide sequence ID" value="NZ_BMFW01000027.1"/>
</dbReference>
<dbReference type="InterPro" id="IPR050855">
    <property type="entry name" value="NDM-1-like"/>
</dbReference>
<reference evidence="3" key="1">
    <citation type="journal article" date="2019" name="Int. J. Syst. Evol. Microbiol.">
        <title>The Global Catalogue of Microorganisms (GCM) 10K type strain sequencing project: providing services to taxonomists for standard genome sequencing and annotation.</title>
        <authorList>
            <consortium name="The Broad Institute Genomics Platform"/>
            <consortium name="The Broad Institute Genome Sequencing Center for Infectious Disease"/>
            <person name="Wu L."/>
            <person name="Ma J."/>
        </authorList>
    </citation>
    <scope>NUCLEOTIDE SEQUENCE [LARGE SCALE GENOMIC DNA]</scope>
    <source>
        <strain evidence="3">CGMCC 1.12778</strain>
    </source>
</reference>
<dbReference type="InterPro" id="IPR001279">
    <property type="entry name" value="Metallo-B-lactamas"/>
</dbReference>
<dbReference type="InterPro" id="IPR036866">
    <property type="entry name" value="RibonucZ/Hydroxyglut_hydro"/>
</dbReference>
<name>A0ABQ2AWX9_9MICC</name>
<sequence>MRVSEPREIAPGLVLMTSGAGPRASNLYLVRSGPAWAMVDCGWAGSAAPVRGAVEEMLGPGNGPAAIFLTHIHPDHSGAAGALARVWDVPVYVHPAELAMAAGRYVPEFSMPLDRWFVAPFLWSLPARARRRIEATGDITDVVQSLPRDGEVPGLPGWVAVPTPGHTPGHVAYWRSRDGVLITGDAVVTTNLNSVRGILAGAPDLAGPPWYTTWNWKLSMDSVAHMAALGPRLLAPGHGQPLSLGVVPRLRALANKERAPRVTLGRRIAGPPKAV</sequence>
<dbReference type="CDD" id="cd07721">
    <property type="entry name" value="yflN-like_MBL-fold"/>
    <property type="match status" value="1"/>
</dbReference>
<comment type="caution">
    <text evidence="2">The sequence shown here is derived from an EMBL/GenBank/DDBJ whole genome shotgun (WGS) entry which is preliminary data.</text>
</comment>
<organism evidence="2 3">
    <name type="scientific">Arthrobacter liuii</name>
    <dbReference type="NCBI Taxonomy" id="1476996"/>
    <lineage>
        <taxon>Bacteria</taxon>
        <taxon>Bacillati</taxon>
        <taxon>Actinomycetota</taxon>
        <taxon>Actinomycetes</taxon>
        <taxon>Micrococcales</taxon>
        <taxon>Micrococcaceae</taxon>
        <taxon>Arthrobacter</taxon>
    </lineage>
</organism>
<dbReference type="SMART" id="SM00849">
    <property type="entry name" value="Lactamase_B"/>
    <property type="match status" value="1"/>
</dbReference>
<feature type="domain" description="Metallo-beta-lactamase" evidence="1">
    <location>
        <begin position="24"/>
        <end position="238"/>
    </location>
</feature>
<gene>
    <name evidence="2" type="ORF">GCM10007170_37850</name>
</gene>
<evidence type="ECO:0000313" key="3">
    <source>
        <dbReference type="Proteomes" id="UP000643279"/>
    </source>
</evidence>
<keyword evidence="3" id="KW-1185">Reference proteome</keyword>
<evidence type="ECO:0000259" key="1">
    <source>
        <dbReference type="SMART" id="SM00849"/>
    </source>
</evidence>
<evidence type="ECO:0000313" key="2">
    <source>
        <dbReference type="EMBL" id="GGI00521.1"/>
    </source>
</evidence>
<proteinExistence type="predicted"/>
<dbReference type="Proteomes" id="UP000643279">
    <property type="component" value="Unassembled WGS sequence"/>
</dbReference>
<protein>
    <recommendedName>
        <fullName evidence="1">Metallo-beta-lactamase domain-containing protein</fullName>
    </recommendedName>
</protein>
<dbReference type="PANTHER" id="PTHR42951">
    <property type="entry name" value="METALLO-BETA-LACTAMASE DOMAIN-CONTAINING"/>
    <property type="match status" value="1"/>
</dbReference>
<dbReference type="EMBL" id="BMFW01000027">
    <property type="protein sequence ID" value="GGI00521.1"/>
    <property type="molecule type" value="Genomic_DNA"/>
</dbReference>
<dbReference type="SUPFAM" id="SSF56281">
    <property type="entry name" value="Metallo-hydrolase/oxidoreductase"/>
    <property type="match status" value="1"/>
</dbReference>
<dbReference type="PANTHER" id="PTHR42951:SF17">
    <property type="entry name" value="METALLO-BETA-LACTAMASE DOMAIN-CONTAINING PROTEIN"/>
    <property type="match status" value="1"/>
</dbReference>
<dbReference type="Pfam" id="PF00753">
    <property type="entry name" value="Lactamase_B"/>
    <property type="match status" value="1"/>
</dbReference>
<accession>A0ABQ2AWX9</accession>
<dbReference type="Gene3D" id="3.60.15.10">
    <property type="entry name" value="Ribonuclease Z/Hydroxyacylglutathione hydrolase-like"/>
    <property type="match status" value="1"/>
</dbReference>